<name>A0ABS4XN12_GLUPR</name>
<dbReference type="Proteomes" id="UP001195422">
    <property type="component" value="Unassembled WGS sequence"/>
</dbReference>
<evidence type="ECO:0000256" key="1">
    <source>
        <dbReference type="SAM" id="MobiDB-lite"/>
    </source>
</evidence>
<accession>A0ABS4XN12</accession>
<dbReference type="Pfam" id="PF19952">
    <property type="entry name" value="DUF6414"/>
    <property type="match status" value="1"/>
</dbReference>
<feature type="region of interest" description="Disordered" evidence="1">
    <location>
        <begin position="141"/>
        <end position="170"/>
    </location>
</feature>
<dbReference type="EMBL" id="JAGIOJ010000001">
    <property type="protein sequence ID" value="MBP2397916.1"/>
    <property type="molecule type" value="Genomic_DNA"/>
</dbReference>
<proteinExistence type="predicted"/>
<sequence>MFLREYIYVDFDKVKGLASQLYDGVPEKATNISARQKQLGVDLKLFNARTQAGSEDAVERNLGDSLFKDLETDLESLGLLVDKSEALQNLEAWESDPTIYPGQIIRITAPGTLFHPNQMAEALVGVATAGQGLSEMGIRSEEEKVNLSKAKGQQQKGGNRNHKPPMLEPRFPEDLLPTVETIPMLGIARGELSGIIKILRGVFGEGVHLHLRPAGKTGPAISARLEQGRQFLDSSPEVLFSRYGLHEQDWTLVGMIGQIGATETDSEISDVTDENGNIARARFVDVVSGFMDATSGFVDLPQAPGFSVVPLAVYRGIGVGIEPEGSR</sequence>
<reference evidence="2 3" key="1">
    <citation type="submission" date="2021-03" db="EMBL/GenBank/DDBJ databases">
        <title>Sequencing the genomes of 1000 actinobacteria strains.</title>
        <authorList>
            <person name="Klenk H.-P."/>
        </authorList>
    </citation>
    <scope>NUCLEOTIDE SEQUENCE [LARGE SCALE GENOMIC DNA]</scope>
    <source>
        <strain evidence="2 3">DSM 20168</strain>
    </source>
</reference>
<keyword evidence="3" id="KW-1185">Reference proteome</keyword>
<evidence type="ECO:0000313" key="2">
    <source>
        <dbReference type="EMBL" id="MBP2397916.1"/>
    </source>
</evidence>
<gene>
    <name evidence="2" type="ORF">JOF39_000997</name>
</gene>
<organism evidence="2 3">
    <name type="scientific">Glutamicibacter protophormiae</name>
    <name type="common">Brevibacterium protophormiae</name>
    <dbReference type="NCBI Taxonomy" id="37930"/>
    <lineage>
        <taxon>Bacteria</taxon>
        <taxon>Bacillati</taxon>
        <taxon>Actinomycetota</taxon>
        <taxon>Actinomycetes</taxon>
        <taxon>Micrococcales</taxon>
        <taxon>Micrococcaceae</taxon>
        <taxon>Glutamicibacter</taxon>
    </lineage>
</organism>
<dbReference type="RefSeq" id="WP_188949341.1">
    <property type="nucleotide sequence ID" value="NZ_BMPH01000013.1"/>
</dbReference>
<dbReference type="InterPro" id="IPR045633">
    <property type="entry name" value="DUF6414"/>
</dbReference>
<comment type="caution">
    <text evidence="2">The sequence shown here is derived from an EMBL/GenBank/DDBJ whole genome shotgun (WGS) entry which is preliminary data.</text>
</comment>
<evidence type="ECO:0000313" key="3">
    <source>
        <dbReference type="Proteomes" id="UP001195422"/>
    </source>
</evidence>
<protein>
    <submittedName>
        <fullName evidence="2">Uncharacterized protein</fullName>
    </submittedName>
</protein>